<feature type="repeat" description="ANK" evidence="3">
    <location>
        <begin position="96"/>
        <end position="128"/>
    </location>
</feature>
<evidence type="ECO:0000313" key="5">
    <source>
        <dbReference type="EMBL" id="TWT74656.1"/>
    </source>
</evidence>
<dbReference type="Pfam" id="PF00023">
    <property type="entry name" value="Ank"/>
    <property type="match status" value="1"/>
</dbReference>
<name>A0A5C5YIG0_9BACT</name>
<feature type="repeat" description="ANK" evidence="3">
    <location>
        <begin position="732"/>
        <end position="764"/>
    </location>
</feature>
<accession>A0A5C5YIG0</accession>
<dbReference type="OrthoDB" id="211931at2"/>
<dbReference type="InterPro" id="IPR036770">
    <property type="entry name" value="Ankyrin_rpt-contain_sf"/>
</dbReference>
<sequence>MTSHSLLDAASAGDLKTVKCLLAAGHDVDQRGTPLSKAELERAKAAAELGGLDVAMDLIRRHFDYTPLIAAVSEGHFEVAAMLLDAGAAPDADDSLGRTPLSLAIGWKNGGLAERLVSMGVAVNGKDSDGDTLLTQAIRAQLWGVAHALLDAGANPAPKGIAGSSPMHAASEQEGPVAEKLFLRLLEMGVKPDAPAILANAIDKHSPTVVKRLCDSGAKLQSKTSYGDPLLHAFQRGDLDSLRLLLRCGAKVVERKSDWGVLGYGAMSSADPTVIFECAEVLLAEGANPNHSDGRGFTPLHASVRAANPGFAAWLISKGAKPSPLFDGNQTPLDLVEEELRWAKRAGAEAKLQELREILEAAGGRKGRQRVERPDDNPVLDLPPSERRGICEIGFSKAYQIMVKGEIDAFTSMLQKDKKIDSVERDAYSRMGTLQRPIGDLLSIVKLKGQPWLYVSGCRPHHDSPMQAWSKKARLPVLLVREESVSGTLSYALYDRGECQEAFESDGQWFRGGVEIDPDVHDDSERMQGTDFRSQLRDPEEMDWSLYESEWEFVEQFLRSQDAYLTFVQATLPSDETQPAIVCGYHPDEVTAEQIERVDFAYYKPDEYQQRAAKAPKTDNLYEAIRGADVEQTRAALAAGAELNQLPPRHKHAYLTLALGGALHLHDHSIVDLLLSAGADPNFGGHEPPLVYLTDRGGRLDDQVTLTSKLVAAGADINKAVPKTPGDEFVPYAHTALHVAARAGDPIVVKLLLRSGADPSLRDSYDQTALQLARSRLKHVRKDLLRQEPSFTTAADEIRARETVDLLAAVERGDLDPASLPTDDELIASGQLHPPKD</sequence>
<dbReference type="PROSITE" id="PS50088">
    <property type="entry name" value="ANK_REPEAT"/>
    <property type="match status" value="3"/>
</dbReference>
<dbReference type="SMART" id="SM00248">
    <property type="entry name" value="ANK"/>
    <property type="match status" value="10"/>
</dbReference>
<dbReference type="RefSeq" id="WP_146589207.1">
    <property type="nucleotide sequence ID" value="NZ_SJPO01000008.1"/>
</dbReference>
<dbReference type="EMBL" id="SJPO01000008">
    <property type="protein sequence ID" value="TWT74656.1"/>
    <property type="molecule type" value="Genomic_DNA"/>
</dbReference>
<evidence type="ECO:0000256" key="4">
    <source>
        <dbReference type="SAM" id="MobiDB-lite"/>
    </source>
</evidence>
<evidence type="ECO:0000256" key="2">
    <source>
        <dbReference type="ARBA" id="ARBA00023043"/>
    </source>
</evidence>
<evidence type="ECO:0000313" key="6">
    <source>
        <dbReference type="Proteomes" id="UP000318478"/>
    </source>
</evidence>
<comment type="caution">
    <text evidence="5">The sequence shown here is derived from an EMBL/GenBank/DDBJ whole genome shotgun (WGS) entry which is preliminary data.</text>
</comment>
<feature type="region of interest" description="Disordered" evidence="4">
    <location>
        <begin position="814"/>
        <end position="837"/>
    </location>
</feature>
<organism evidence="5 6">
    <name type="scientific">Posidoniimonas polymericola</name>
    <dbReference type="NCBI Taxonomy" id="2528002"/>
    <lineage>
        <taxon>Bacteria</taxon>
        <taxon>Pseudomonadati</taxon>
        <taxon>Planctomycetota</taxon>
        <taxon>Planctomycetia</taxon>
        <taxon>Pirellulales</taxon>
        <taxon>Lacipirellulaceae</taxon>
        <taxon>Posidoniimonas</taxon>
    </lineage>
</organism>
<dbReference type="Gene3D" id="1.25.40.20">
    <property type="entry name" value="Ankyrin repeat-containing domain"/>
    <property type="match status" value="2"/>
</dbReference>
<dbReference type="PANTHER" id="PTHR24171">
    <property type="entry name" value="ANKYRIN REPEAT DOMAIN-CONTAINING PROTEIN 39-RELATED"/>
    <property type="match status" value="1"/>
</dbReference>
<feature type="region of interest" description="Disordered" evidence="4">
    <location>
        <begin position="363"/>
        <end position="383"/>
    </location>
</feature>
<dbReference type="Pfam" id="PF12796">
    <property type="entry name" value="Ank_2"/>
    <property type="match status" value="1"/>
</dbReference>
<keyword evidence="6" id="KW-1185">Reference proteome</keyword>
<keyword evidence="1" id="KW-0677">Repeat</keyword>
<reference evidence="5 6" key="1">
    <citation type="submission" date="2019-02" db="EMBL/GenBank/DDBJ databases">
        <title>Deep-cultivation of Planctomycetes and their phenomic and genomic characterization uncovers novel biology.</title>
        <authorList>
            <person name="Wiegand S."/>
            <person name="Jogler M."/>
            <person name="Boedeker C."/>
            <person name="Pinto D."/>
            <person name="Vollmers J."/>
            <person name="Rivas-Marin E."/>
            <person name="Kohn T."/>
            <person name="Peeters S.H."/>
            <person name="Heuer A."/>
            <person name="Rast P."/>
            <person name="Oberbeckmann S."/>
            <person name="Bunk B."/>
            <person name="Jeske O."/>
            <person name="Meyerdierks A."/>
            <person name="Storesund J.E."/>
            <person name="Kallscheuer N."/>
            <person name="Luecker S."/>
            <person name="Lage O.M."/>
            <person name="Pohl T."/>
            <person name="Merkel B.J."/>
            <person name="Hornburger P."/>
            <person name="Mueller R.-W."/>
            <person name="Bruemmer F."/>
            <person name="Labrenz M."/>
            <person name="Spormann A.M."/>
            <person name="Op Den Camp H."/>
            <person name="Overmann J."/>
            <person name="Amann R."/>
            <person name="Jetten M.S.M."/>
            <person name="Mascher T."/>
            <person name="Medema M.H."/>
            <person name="Devos D.P."/>
            <person name="Kaster A.-K."/>
            <person name="Ovreas L."/>
            <person name="Rohde M."/>
            <person name="Galperin M.Y."/>
            <person name="Jogler C."/>
        </authorList>
    </citation>
    <scope>NUCLEOTIDE SEQUENCE [LARGE SCALE GENOMIC DNA]</scope>
    <source>
        <strain evidence="5 6">Pla123a</strain>
    </source>
</reference>
<gene>
    <name evidence="5" type="ORF">Pla123a_34800</name>
</gene>
<evidence type="ECO:0000256" key="1">
    <source>
        <dbReference type="ARBA" id="ARBA00022737"/>
    </source>
</evidence>
<dbReference type="SUPFAM" id="SSF48403">
    <property type="entry name" value="Ankyrin repeat"/>
    <property type="match status" value="2"/>
</dbReference>
<protein>
    <submittedName>
        <fullName evidence="5">Ankyrin repeats (3 copies)</fullName>
    </submittedName>
</protein>
<keyword evidence="2 3" id="KW-0040">ANK repeat</keyword>
<dbReference type="PANTHER" id="PTHR24171:SF9">
    <property type="entry name" value="ANKYRIN REPEAT DOMAIN-CONTAINING PROTEIN 39"/>
    <property type="match status" value="1"/>
</dbReference>
<dbReference type="InterPro" id="IPR002110">
    <property type="entry name" value="Ankyrin_rpt"/>
</dbReference>
<evidence type="ECO:0000256" key="3">
    <source>
        <dbReference type="PROSITE-ProRule" id="PRU00023"/>
    </source>
</evidence>
<proteinExistence type="predicted"/>
<dbReference type="Proteomes" id="UP000318478">
    <property type="component" value="Unassembled WGS sequence"/>
</dbReference>
<dbReference type="PROSITE" id="PS50297">
    <property type="entry name" value="ANK_REP_REGION"/>
    <property type="match status" value="2"/>
</dbReference>
<feature type="repeat" description="ANK" evidence="3">
    <location>
        <begin position="63"/>
        <end position="95"/>
    </location>
</feature>
<dbReference type="AlphaFoldDB" id="A0A5C5YIG0"/>
<dbReference type="Pfam" id="PF13637">
    <property type="entry name" value="Ank_4"/>
    <property type="match status" value="1"/>
</dbReference>